<reference evidence="2 3" key="1">
    <citation type="submission" date="2018-02" db="EMBL/GenBank/DDBJ databases">
        <title>Draft genome of wild Prunus yedoensis var. nudiflora.</title>
        <authorList>
            <person name="Baek S."/>
            <person name="Kim J.-H."/>
            <person name="Choi K."/>
            <person name="Kim G.-B."/>
            <person name="Cho A."/>
            <person name="Jang H."/>
            <person name="Shin C.-H."/>
            <person name="Yu H.-J."/>
            <person name="Mun J.-H."/>
        </authorList>
    </citation>
    <scope>NUCLEOTIDE SEQUENCE [LARGE SCALE GENOMIC DNA]</scope>
    <source>
        <strain evidence="3">cv. Jeju island</strain>
        <tissue evidence="2">Leaf</tissue>
    </source>
</reference>
<gene>
    <name evidence="2" type="ORF">Pyn_33694</name>
</gene>
<comment type="caution">
    <text evidence="2">The sequence shown here is derived from an EMBL/GenBank/DDBJ whole genome shotgun (WGS) entry which is preliminary data.</text>
</comment>
<sequence>MARQFGLIQTAPLPPLLTNRLSSWRADVTQQHGMASISFQLQQGMTFLTLMPWLCRNAYDEDGRVWYEKCISARFTRPVEEAVRGALKNADWDPLTPKGTKVKKVSAGPPRSSTPAMAVAKVTSPPSVEQQP</sequence>
<evidence type="ECO:0000313" key="2">
    <source>
        <dbReference type="EMBL" id="PQP92918.1"/>
    </source>
</evidence>
<evidence type="ECO:0000313" key="3">
    <source>
        <dbReference type="Proteomes" id="UP000250321"/>
    </source>
</evidence>
<protein>
    <submittedName>
        <fullName evidence="2">Uncharacterized protein</fullName>
    </submittedName>
</protein>
<dbReference type="EMBL" id="PJQY01002511">
    <property type="protein sequence ID" value="PQP92918.1"/>
    <property type="molecule type" value="Genomic_DNA"/>
</dbReference>
<organism evidence="2 3">
    <name type="scientific">Prunus yedoensis var. nudiflora</name>
    <dbReference type="NCBI Taxonomy" id="2094558"/>
    <lineage>
        <taxon>Eukaryota</taxon>
        <taxon>Viridiplantae</taxon>
        <taxon>Streptophyta</taxon>
        <taxon>Embryophyta</taxon>
        <taxon>Tracheophyta</taxon>
        <taxon>Spermatophyta</taxon>
        <taxon>Magnoliopsida</taxon>
        <taxon>eudicotyledons</taxon>
        <taxon>Gunneridae</taxon>
        <taxon>Pentapetalae</taxon>
        <taxon>rosids</taxon>
        <taxon>fabids</taxon>
        <taxon>Rosales</taxon>
        <taxon>Rosaceae</taxon>
        <taxon>Amygdaloideae</taxon>
        <taxon>Amygdaleae</taxon>
        <taxon>Prunus</taxon>
    </lineage>
</organism>
<keyword evidence="3" id="KW-1185">Reference proteome</keyword>
<proteinExistence type="predicted"/>
<dbReference type="Proteomes" id="UP000250321">
    <property type="component" value="Unassembled WGS sequence"/>
</dbReference>
<name>A0A314XLM2_PRUYE</name>
<dbReference type="AlphaFoldDB" id="A0A314XLM2"/>
<accession>A0A314XLM2</accession>
<evidence type="ECO:0000256" key="1">
    <source>
        <dbReference type="SAM" id="MobiDB-lite"/>
    </source>
</evidence>
<feature type="region of interest" description="Disordered" evidence="1">
    <location>
        <begin position="91"/>
        <end position="132"/>
    </location>
</feature>